<organism evidence="2 3">
    <name type="scientific">Candidatus Schekmanbacteria bacterium RIFCSPLOWO2_12_FULL_38_15</name>
    <dbReference type="NCBI Taxonomy" id="1817883"/>
    <lineage>
        <taxon>Bacteria</taxon>
        <taxon>Candidatus Schekmaniibacteriota</taxon>
    </lineage>
</organism>
<evidence type="ECO:0000313" key="2">
    <source>
        <dbReference type="EMBL" id="OGL54936.1"/>
    </source>
</evidence>
<feature type="transmembrane region" description="Helical" evidence="1">
    <location>
        <begin position="368"/>
        <end position="392"/>
    </location>
</feature>
<keyword evidence="1" id="KW-0812">Transmembrane</keyword>
<feature type="transmembrane region" description="Helical" evidence="1">
    <location>
        <begin position="223"/>
        <end position="244"/>
    </location>
</feature>
<proteinExistence type="predicted"/>
<evidence type="ECO:0008006" key="4">
    <source>
        <dbReference type="Google" id="ProtNLM"/>
    </source>
</evidence>
<evidence type="ECO:0000256" key="1">
    <source>
        <dbReference type="SAM" id="Phobius"/>
    </source>
</evidence>
<keyword evidence="1" id="KW-1133">Transmembrane helix</keyword>
<name>A0A1F7SME5_9BACT</name>
<dbReference type="Proteomes" id="UP000178082">
    <property type="component" value="Unassembled WGS sequence"/>
</dbReference>
<feature type="transmembrane region" description="Helical" evidence="1">
    <location>
        <begin position="189"/>
        <end position="211"/>
    </location>
</feature>
<feature type="transmembrane region" description="Helical" evidence="1">
    <location>
        <begin position="68"/>
        <end position="85"/>
    </location>
</feature>
<reference evidence="2 3" key="1">
    <citation type="journal article" date="2016" name="Nat. Commun.">
        <title>Thousands of microbial genomes shed light on interconnected biogeochemical processes in an aquifer system.</title>
        <authorList>
            <person name="Anantharaman K."/>
            <person name="Brown C.T."/>
            <person name="Hug L.A."/>
            <person name="Sharon I."/>
            <person name="Castelle C.J."/>
            <person name="Probst A.J."/>
            <person name="Thomas B.C."/>
            <person name="Singh A."/>
            <person name="Wilkins M.J."/>
            <person name="Karaoz U."/>
            <person name="Brodie E.L."/>
            <person name="Williams K.H."/>
            <person name="Hubbard S.S."/>
            <person name="Banfield J.F."/>
        </authorList>
    </citation>
    <scope>NUCLEOTIDE SEQUENCE [LARGE SCALE GENOMIC DNA]</scope>
</reference>
<dbReference type="EMBL" id="MGDI01000005">
    <property type="protein sequence ID" value="OGL54936.1"/>
    <property type="molecule type" value="Genomic_DNA"/>
</dbReference>
<gene>
    <name evidence="2" type="ORF">A3G31_02325</name>
</gene>
<dbReference type="AlphaFoldDB" id="A0A1F7SME5"/>
<evidence type="ECO:0000313" key="3">
    <source>
        <dbReference type="Proteomes" id="UP000178082"/>
    </source>
</evidence>
<comment type="caution">
    <text evidence="2">The sequence shown here is derived from an EMBL/GenBank/DDBJ whole genome shotgun (WGS) entry which is preliminary data.</text>
</comment>
<accession>A0A1F7SME5</accession>
<dbReference type="STRING" id="1817883.A3G31_02325"/>
<feature type="transmembrane region" description="Helical" evidence="1">
    <location>
        <begin position="7"/>
        <end position="25"/>
    </location>
</feature>
<sequence>MSKHFRYILLLILFIEAIFFLWENYNHTGTFNLPTDDGYIYLNYIKNAASGHFFEYNIGEKSAGVTGFLWYVILTPVFFISRFFFYNIYKALLFSNYLVGISLLALSLYFLLKLSEFLFESQYVSLICGILFLLNSKLIWGAVSGMEVPLTAFMILLAAHTFFKEYDEGILRFSPFAFGLCGWAREELYIFPTMAMIFLSLEHFGLISKVFDSKRTLIKPKELMRFALITISTAVIPLIIYWYFTGLLFPTPYYIYVGPGYDFANLWKRYLAIADQLDSYHIFLYLFATIGIIFAIAKKAKPFQNFFWATTVFAFFTWKAFKSIYLGWVFRYITPYDPIISIGAGFGLFFLVESVYKNLTKDIKSHNHLICIKGIIILPFLFLFCYFCLNFFNFARNEYPLHIQNVNDAHVSVAEWISKNLPPETVITSDPIGATKLFSGRKTIDTVGLTTHEMIGHSPGVKTDLRYWIYLIEYMKFKKSNYLLYSRKNFINDTPFPFLRLVHSFLVPNDISTNGAPFEIYQVDWLIYNKTMENFLSQIPK</sequence>
<feature type="transmembrane region" description="Helical" evidence="1">
    <location>
        <begin position="117"/>
        <end position="134"/>
    </location>
</feature>
<feature type="transmembrane region" description="Helical" evidence="1">
    <location>
        <begin position="92"/>
        <end position="111"/>
    </location>
</feature>
<feature type="transmembrane region" description="Helical" evidence="1">
    <location>
        <begin position="146"/>
        <end position="163"/>
    </location>
</feature>
<feature type="transmembrane region" description="Helical" evidence="1">
    <location>
        <begin position="279"/>
        <end position="297"/>
    </location>
</feature>
<keyword evidence="1" id="KW-0472">Membrane</keyword>
<protein>
    <recommendedName>
        <fullName evidence="4">Glycosyltransferase RgtA/B/C/D-like domain-containing protein</fullName>
    </recommendedName>
</protein>
<feature type="transmembrane region" description="Helical" evidence="1">
    <location>
        <begin position="338"/>
        <end position="356"/>
    </location>
</feature>
<feature type="transmembrane region" description="Helical" evidence="1">
    <location>
        <begin position="306"/>
        <end position="326"/>
    </location>
</feature>